<dbReference type="PATRIC" id="fig|1029756.8.peg.922"/>
<dbReference type="AlphaFoldDB" id="V5SHC2"/>
<proteinExistence type="inferred from homology"/>
<feature type="transmembrane region" description="Helical" evidence="7">
    <location>
        <begin position="365"/>
        <end position="386"/>
    </location>
</feature>
<feature type="transmembrane region" description="Helical" evidence="7">
    <location>
        <begin position="187"/>
        <end position="204"/>
    </location>
</feature>
<feature type="transmembrane region" description="Helical" evidence="7">
    <location>
        <begin position="71"/>
        <end position="92"/>
    </location>
</feature>
<keyword evidence="4 7" id="KW-0812">Transmembrane</keyword>
<comment type="subcellular location">
    <subcellularLocation>
        <location evidence="1">Cell membrane</location>
        <topology evidence="1">Multi-pass membrane protein</topology>
    </subcellularLocation>
</comment>
<dbReference type="PANTHER" id="PTHR30250">
    <property type="entry name" value="PST FAMILY PREDICTED COLANIC ACID TRANSPORTER"/>
    <property type="match status" value="1"/>
</dbReference>
<reference evidence="8 9" key="1">
    <citation type="journal article" date="2014" name="Genome Announc.">
        <title>Complete Genome Sequence of Hyphomicrobium nitrativorans Strain NL23, a Denitrifying Bacterium Isolated from Biofilm of a Methanol-Fed Denitrification System Treating Seawater at the Montreal Biodome.</title>
        <authorList>
            <person name="Martineau C."/>
            <person name="Villeneuve C."/>
            <person name="Mauffrey F."/>
            <person name="Villemur R."/>
        </authorList>
    </citation>
    <scope>NUCLEOTIDE SEQUENCE [LARGE SCALE GENOMIC DNA]</scope>
    <source>
        <strain evidence="8">NL23</strain>
    </source>
</reference>
<dbReference type="EMBL" id="CP006912">
    <property type="protein sequence ID" value="AHB49933.1"/>
    <property type="molecule type" value="Genomic_DNA"/>
</dbReference>
<dbReference type="InterPro" id="IPR050833">
    <property type="entry name" value="Poly_Biosynth_Transport"/>
</dbReference>
<evidence type="ECO:0000256" key="1">
    <source>
        <dbReference type="ARBA" id="ARBA00004651"/>
    </source>
</evidence>
<protein>
    <recommendedName>
        <fullName evidence="10">Polysaccharide biosynthesis protein</fullName>
    </recommendedName>
</protein>
<evidence type="ECO:0000256" key="4">
    <source>
        <dbReference type="ARBA" id="ARBA00022692"/>
    </source>
</evidence>
<evidence type="ECO:0000256" key="3">
    <source>
        <dbReference type="ARBA" id="ARBA00022475"/>
    </source>
</evidence>
<dbReference type="STRING" id="1029756.W911_04415"/>
<evidence type="ECO:0008006" key="10">
    <source>
        <dbReference type="Google" id="ProtNLM"/>
    </source>
</evidence>
<evidence type="ECO:0000313" key="9">
    <source>
        <dbReference type="Proteomes" id="UP000018542"/>
    </source>
</evidence>
<sequence length="415" mass="44838">MVMIVNTVRQGIDLSADVGLAQNVIQNKAGDRPEFFNTAWIMQIVRGAFLCVVLLICAAPIGRLYSVPESAFVLSGAILLVAGLASTSLLLLHRRLQLAKLTMFDLAQDVVSAAIIIMAALVSPTINSLMIAVLIAALIRTGTSYFLTNDRNRFAFNKAHAWEILTFGRWIFLSSILMFLCMSFDRLYIGHVAPLAVVGVYAIARTLADMPILLASRIGYSVVFPVVSEAQGHARADTRARLSAIRFKLLVVAAVGIAFGISVADLAVHLVYDARYHEAGWMLPILLFGVWLAILCSINEYAILGFGKPSYAVIANAIKLVYYLIALPLAYLYLGILGATMVVALSDLGRYAILGVAQKREQFSFLTQDAGATLLFLSIILVMSGIRSLAGFGSAFDTIPLNEIAGLFGRLDGGN</sequence>
<accession>V5SHC2</accession>
<gene>
    <name evidence="8" type="ORF">W911_04415</name>
</gene>
<feature type="transmembrane region" description="Helical" evidence="7">
    <location>
        <begin position="44"/>
        <end position="65"/>
    </location>
</feature>
<evidence type="ECO:0000313" key="8">
    <source>
        <dbReference type="EMBL" id="AHB49933.1"/>
    </source>
</evidence>
<comment type="similarity">
    <text evidence="2">Belongs to the polysaccharide synthase family.</text>
</comment>
<dbReference type="KEGG" id="hni:W911_04415"/>
<name>V5SHC2_9HYPH</name>
<dbReference type="Pfam" id="PF13440">
    <property type="entry name" value="Polysacc_synt_3"/>
    <property type="match status" value="1"/>
</dbReference>
<dbReference type="HOGENOM" id="CLU_026911_3_2_5"/>
<evidence type="ECO:0000256" key="5">
    <source>
        <dbReference type="ARBA" id="ARBA00022989"/>
    </source>
</evidence>
<keyword evidence="9" id="KW-1185">Reference proteome</keyword>
<dbReference type="PANTHER" id="PTHR30250:SF10">
    <property type="entry name" value="LIPOPOLYSACCHARIDE BIOSYNTHESIS PROTEIN WZXC"/>
    <property type="match status" value="1"/>
</dbReference>
<evidence type="ECO:0000256" key="2">
    <source>
        <dbReference type="ARBA" id="ARBA00007430"/>
    </source>
</evidence>
<keyword evidence="5 7" id="KW-1133">Transmembrane helix</keyword>
<dbReference type="Proteomes" id="UP000018542">
    <property type="component" value="Chromosome"/>
</dbReference>
<dbReference type="GO" id="GO:0005886">
    <property type="term" value="C:plasma membrane"/>
    <property type="evidence" value="ECO:0007669"/>
    <property type="project" value="UniProtKB-SubCell"/>
</dbReference>
<evidence type="ECO:0000256" key="6">
    <source>
        <dbReference type="ARBA" id="ARBA00023136"/>
    </source>
</evidence>
<feature type="transmembrane region" description="Helical" evidence="7">
    <location>
        <begin position="278"/>
        <end position="299"/>
    </location>
</feature>
<organism evidence="8 9">
    <name type="scientific">Hyphomicrobium nitrativorans NL23</name>
    <dbReference type="NCBI Taxonomy" id="1029756"/>
    <lineage>
        <taxon>Bacteria</taxon>
        <taxon>Pseudomonadati</taxon>
        <taxon>Pseudomonadota</taxon>
        <taxon>Alphaproteobacteria</taxon>
        <taxon>Hyphomicrobiales</taxon>
        <taxon>Hyphomicrobiaceae</taxon>
        <taxon>Hyphomicrobium</taxon>
    </lineage>
</organism>
<evidence type="ECO:0000256" key="7">
    <source>
        <dbReference type="SAM" id="Phobius"/>
    </source>
</evidence>
<keyword evidence="3" id="KW-1003">Cell membrane</keyword>
<feature type="transmembrane region" description="Helical" evidence="7">
    <location>
        <begin position="113"/>
        <end position="139"/>
    </location>
</feature>
<feature type="transmembrane region" description="Helical" evidence="7">
    <location>
        <begin position="320"/>
        <end position="345"/>
    </location>
</feature>
<feature type="transmembrane region" description="Helical" evidence="7">
    <location>
        <begin position="249"/>
        <end position="272"/>
    </location>
</feature>
<keyword evidence="6 7" id="KW-0472">Membrane</keyword>